<dbReference type="HOGENOM" id="CLU_3153514_0_0_6"/>
<evidence type="ECO:0000313" key="1">
    <source>
        <dbReference type="EMBL" id="ACQ68305.1"/>
    </source>
</evidence>
<reference evidence="1 2" key="1">
    <citation type="journal article" date="2009" name="Proc. Natl. Acad. Sci. U.S.A.">
        <title>Hamiltonella defensa, genome evolution of protective bacterial endosymbiont from pathogenic ancestors.</title>
        <authorList>
            <person name="Degnan P.H."/>
            <person name="Yu Y."/>
            <person name="Sisneros N."/>
            <person name="Wing R.A."/>
            <person name="Moran N.A."/>
        </authorList>
    </citation>
    <scope>NUCLEOTIDE SEQUENCE [LARGE SCALE GENOMIC DNA]</scope>
    <source>
        <strain evidence="2">5AT</strain>
    </source>
</reference>
<proteinExistence type="predicted"/>
<keyword evidence="2" id="KW-1185">Reference proteome</keyword>
<dbReference type="KEGG" id="hde:HDEF_1698"/>
<dbReference type="EMBL" id="CP001277">
    <property type="protein sequence ID" value="ACQ68305.1"/>
    <property type="molecule type" value="Genomic_DNA"/>
</dbReference>
<name>C4K6W2_HAMD5</name>
<evidence type="ECO:0000313" key="2">
    <source>
        <dbReference type="Proteomes" id="UP000002334"/>
    </source>
</evidence>
<organism evidence="1 2">
    <name type="scientific">Hamiltonella defensa subsp. Acyrthosiphon pisum (strain 5AT)</name>
    <dbReference type="NCBI Taxonomy" id="572265"/>
    <lineage>
        <taxon>Bacteria</taxon>
        <taxon>Pseudomonadati</taxon>
        <taxon>Pseudomonadota</taxon>
        <taxon>Gammaproteobacteria</taxon>
        <taxon>Enterobacterales</taxon>
        <taxon>Enterobacteriaceae</taxon>
        <taxon>aphid secondary symbionts</taxon>
        <taxon>Candidatus Williamhamiltonella</taxon>
    </lineage>
</organism>
<dbReference type="Proteomes" id="UP000002334">
    <property type="component" value="Chromosome"/>
</dbReference>
<sequence>MPPYFGVGDENSKSDLNVFIGGVKKYQFNKDQGVYQNMWIKKVATGCR</sequence>
<protein>
    <submittedName>
        <fullName evidence="1">Uncharacterized protein</fullName>
    </submittedName>
</protein>
<gene>
    <name evidence="1" type="ordered locus">HDEF_1698</name>
</gene>
<dbReference type="AlphaFoldDB" id="C4K6W2"/>
<accession>C4K6W2</accession>
<dbReference type="STRING" id="572265.HDEF_1698"/>